<keyword evidence="3" id="KW-1185">Reference proteome</keyword>
<comment type="caution">
    <text evidence="2">The sequence shown here is derived from an EMBL/GenBank/DDBJ whole genome shotgun (WGS) entry which is preliminary data.</text>
</comment>
<protein>
    <submittedName>
        <fullName evidence="2">Uncharacterized protein</fullName>
    </submittedName>
</protein>
<dbReference type="Proteomes" id="UP001141434">
    <property type="component" value="Unassembled WGS sequence"/>
</dbReference>
<dbReference type="RefSeq" id="XP_056511175.1">
    <property type="nucleotide sequence ID" value="XM_056655562.1"/>
</dbReference>
<name>A0A9W9K764_9EURO</name>
<evidence type="ECO:0000313" key="2">
    <source>
        <dbReference type="EMBL" id="KAJ5095624.1"/>
    </source>
</evidence>
<evidence type="ECO:0000313" key="3">
    <source>
        <dbReference type="Proteomes" id="UP001141434"/>
    </source>
</evidence>
<dbReference type="AlphaFoldDB" id="A0A9W9K764"/>
<feature type="region of interest" description="Disordered" evidence="1">
    <location>
        <begin position="40"/>
        <end position="60"/>
    </location>
</feature>
<sequence>MDLGATNAVGFSAQLEFINWFPPLPRTSHLQPLSETPLGVKIYPESPQQHTKSTYPDFSPGTIHYGLQQ</sequence>
<dbReference type="EMBL" id="JAPMSZ010000007">
    <property type="protein sequence ID" value="KAJ5095624.1"/>
    <property type="molecule type" value="Genomic_DNA"/>
</dbReference>
<accession>A0A9W9K764</accession>
<evidence type="ECO:0000256" key="1">
    <source>
        <dbReference type="SAM" id="MobiDB-lite"/>
    </source>
</evidence>
<reference evidence="2" key="1">
    <citation type="submission" date="2022-11" db="EMBL/GenBank/DDBJ databases">
        <authorList>
            <person name="Petersen C."/>
        </authorList>
    </citation>
    <scope>NUCLEOTIDE SEQUENCE</scope>
    <source>
        <strain evidence="2">IBT 34128</strain>
    </source>
</reference>
<organism evidence="2 3">
    <name type="scientific">Penicillium alfredii</name>
    <dbReference type="NCBI Taxonomy" id="1506179"/>
    <lineage>
        <taxon>Eukaryota</taxon>
        <taxon>Fungi</taxon>
        <taxon>Dikarya</taxon>
        <taxon>Ascomycota</taxon>
        <taxon>Pezizomycotina</taxon>
        <taxon>Eurotiomycetes</taxon>
        <taxon>Eurotiomycetidae</taxon>
        <taxon>Eurotiales</taxon>
        <taxon>Aspergillaceae</taxon>
        <taxon>Penicillium</taxon>
    </lineage>
</organism>
<reference evidence="2" key="2">
    <citation type="journal article" date="2023" name="IMA Fungus">
        <title>Comparative genomic study of the Penicillium genus elucidates a diverse pangenome and 15 lateral gene transfer events.</title>
        <authorList>
            <person name="Petersen C."/>
            <person name="Sorensen T."/>
            <person name="Nielsen M.R."/>
            <person name="Sondergaard T.E."/>
            <person name="Sorensen J.L."/>
            <person name="Fitzpatrick D.A."/>
            <person name="Frisvad J.C."/>
            <person name="Nielsen K.L."/>
        </authorList>
    </citation>
    <scope>NUCLEOTIDE SEQUENCE</scope>
    <source>
        <strain evidence="2">IBT 34128</strain>
    </source>
</reference>
<dbReference type="GeneID" id="81394730"/>
<proteinExistence type="predicted"/>
<gene>
    <name evidence="2" type="ORF">NUU61_004980</name>
</gene>
<feature type="compositionally biased region" description="Polar residues" evidence="1">
    <location>
        <begin position="46"/>
        <end position="56"/>
    </location>
</feature>